<feature type="domain" description="Ig-like" evidence="3">
    <location>
        <begin position="145"/>
        <end position="249"/>
    </location>
</feature>
<reference evidence="4" key="2">
    <citation type="submission" date="2025-05" db="UniProtKB">
        <authorList>
            <consortium name="EnsemblMetazoa"/>
        </authorList>
    </citation>
    <scope>IDENTIFICATION</scope>
</reference>
<dbReference type="CDD" id="cd00096">
    <property type="entry name" value="Ig"/>
    <property type="match status" value="1"/>
</dbReference>
<organism evidence="4 5">
    <name type="scientific">Drosophila rhopaloa</name>
    <name type="common">Fruit fly</name>
    <dbReference type="NCBI Taxonomy" id="1041015"/>
    <lineage>
        <taxon>Eukaryota</taxon>
        <taxon>Metazoa</taxon>
        <taxon>Ecdysozoa</taxon>
        <taxon>Arthropoda</taxon>
        <taxon>Hexapoda</taxon>
        <taxon>Insecta</taxon>
        <taxon>Pterygota</taxon>
        <taxon>Neoptera</taxon>
        <taxon>Endopterygota</taxon>
        <taxon>Diptera</taxon>
        <taxon>Brachycera</taxon>
        <taxon>Muscomorpha</taxon>
        <taxon>Ephydroidea</taxon>
        <taxon>Drosophilidae</taxon>
        <taxon>Drosophila</taxon>
        <taxon>Sophophora</taxon>
    </lineage>
</organism>
<dbReference type="InterPro" id="IPR013098">
    <property type="entry name" value="Ig_I-set"/>
</dbReference>
<feature type="chain" id="PRO_5045028322" description="Ig-like domain-containing protein" evidence="2">
    <location>
        <begin position="23"/>
        <end position="505"/>
    </location>
</feature>
<dbReference type="InterPro" id="IPR003599">
    <property type="entry name" value="Ig_sub"/>
</dbReference>
<dbReference type="RefSeq" id="XP_044312444.1">
    <property type="nucleotide sequence ID" value="XM_044456509.1"/>
</dbReference>
<dbReference type="InterPro" id="IPR003598">
    <property type="entry name" value="Ig_sub2"/>
</dbReference>
<dbReference type="InterPro" id="IPR013783">
    <property type="entry name" value="Ig-like_fold"/>
</dbReference>
<dbReference type="PANTHER" id="PTHR45080">
    <property type="entry name" value="CONTACTIN 5"/>
    <property type="match status" value="1"/>
</dbReference>
<name>A0ABM5J0U3_DRORH</name>
<keyword evidence="2" id="KW-0732">Signal</keyword>
<dbReference type="InterPro" id="IPR050958">
    <property type="entry name" value="Cell_Adh-Cytoskel_Orgn"/>
</dbReference>
<proteinExistence type="predicted"/>
<sequence>MNKTWLLFICLLIGQHCVCCHGLPVDAQKDDYQNDPDYDSYDDEIDEGDTGVVDVTEDVDPQYSPPYFEKTDLRIEAKPGDNVVLNCDARNFQLNNAVMWYKKEQIIASGQSAISPRVEGMKNNSILLKHVTPEDSDEYYCEILPQKVQQHTTLRVGARLSILCDDRDVTDRSQTFRQGDHHTLECRTYLPGNATIKWSFNDISGQQYTVEHQNGVIVLDSVDEKNAGFYQCLADDGSRDPPHGTVHIDVQYMPLVSTHRHHVNTEKGATAELYCDYRAKPIGRSYFIKDGKSLQISEKYSFKDSMHKAHNRTTLIVRDVMDSDLGEYLCHVENSIGSNEVKVQVSYDPETPQFESETIEGNKVTLHWLVRSRQPLSEAMLNYLLTASQKWSTVAMLQTRRHNNTDNIWKITHQMELNSGVWHARVKTKNTHGWSQFSKEHIFTVQDGFSKEGEYETDQPSDMDLPPGEIMQAGIGPVGRGAASAIRQLNLGGVLLAALLLRIRL</sequence>
<keyword evidence="1" id="KW-0393">Immunoglobulin domain</keyword>
<dbReference type="SMART" id="SM00408">
    <property type="entry name" value="IGc2"/>
    <property type="match status" value="3"/>
</dbReference>
<feature type="domain" description="Ig-like" evidence="3">
    <location>
        <begin position="254"/>
        <end position="346"/>
    </location>
</feature>
<dbReference type="InterPro" id="IPR007110">
    <property type="entry name" value="Ig-like_dom"/>
</dbReference>
<protein>
    <recommendedName>
        <fullName evidence="3">Ig-like domain-containing protein</fullName>
    </recommendedName>
</protein>
<reference evidence="5" key="1">
    <citation type="journal article" date="2021" name="Elife">
        <title>Highly contiguous assemblies of 101 drosophilid genomes.</title>
        <authorList>
            <person name="Kim B.Y."/>
            <person name="Wang J.R."/>
            <person name="Miller D.E."/>
            <person name="Barmina O."/>
            <person name="Delaney E."/>
            <person name="Thompson A."/>
            <person name="Comeault A.A."/>
            <person name="Peede D."/>
            <person name="D'Agostino E.R."/>
            <person name="Pelaez J."/>
            <person name="Aguilar J.M."/>
            <person name="Haji D."/>
            <person name="Matsunaga T."/>
            <person name="Armstrong E.E."/>
            <person name="Zych M."/>
            <person name="Ogawa Y."/>
            <person name="Stamenkovic-Radak M."/>
            <person name="Jelic M."/>
            <person name="Veselinovic M.S."/>
            <person name="Tanaskovic M."/>
            <person name="Eric P."/>
            <person name="Gao J.J."/>
            <person name="Katoh T.K."/>
            <person name="Toda M.J."/>
            <person name="Watabe H."/>
            <person name="Watada M."/>
            <person name="Davis J.S."/>
            <person name="Moyle L.C."/>
            <person name="Manoli G."/>
            <person name="Bertolini E."/>
            <person name="Kostal V."/>
            <person name="Hawley R.S."/>
            <person name="Takahashi A."/>
            <person name="Jones C.D."/>
            <person name="Price D.K."/>
            <person name="Whiteman N."/>
            <person name="Kopp A."/>
            <person name="Matute D.R."/>
            <person name="Petrov D.A."/>
        </authorList>
    </citation>
    <scope>NUCLEOTIDE SEQUENCE [LARGE SCALE GENOMIC DNA]</scope>
</reference>
<dbReference type="Pfam" id="PF07679">
    <property type="entry name" value="I-set"/>
    <property type="match status" value="1"/>
</dbReference>
<dbReference type="Proteomes" id="UP001652680">
    <property type="component" value="Unassembled WGS sequence"/>
</dbReference>
<evidence type="ECO:0000313" key="5">
    <source>
        <dbReference type="Proteomes" id="UP001652680"/>
    </source>
</evidence>
<dbReference type="EnsemblMetazoa" id="XM_044456509.1">
    <property type="protein sequence ID" value="XP_044312444.1"/>
    <property type="gene ID" value="LOC108043915"/>
</dbReference>
<feature type="domain" description="Ig-like" evidence="3">
    <location>
        <begin position="66"/>
        <end position="143"/>
    </location>
</feature>
<dbReference type="SMART" id="SM00409">
    <property type="entry name" value="IG"/>
    <property type="match status" value="3"/>
</dbReference>
<dbReference type="RefSeq" id="XP_044312443.1">
    <property type="nucleotide sequence ID" value="XM_044456508.1"/>
</dbReference>
<feature type="signal peptide" evidence="2">
    <location>
        <begin position="1"/>
        <end position="22"/>
    </location>
</feature>
<dbReference type="EnsemblMetazoa" id="XM_044456508.1">
    <property type="protein sequence ID" value="XP_044312443.1"/>
    <property type="gene ID" value="LOC108043915"/>
</dbReference>
<evidence type="ECO:0000313" key="4">
    <source>
        <dbReference type="EnsemblMetazoa" id="XP_044312443.1"/>
    </source>
</evidence>
<accession>A0ABM5J0U3</accession>
<dbReference type="SUPFAM" id="SSF48726">
    <property type="entry name" value="Immunoglobulin"/>
    <property type="match status" value="3"/>
</dbReference>
<evidence type="ECO:0000256" key="2">
    <source>
        <dbReference type="SAM" id="SignalP"/>
    </source>
</evidence>
<dbReference type="Pfam" id="PF13927">
    <property type="entry name" value="Ig_3"/>
    <property type="match status" value="2"/>
</dbReference>
<dbReference type="PROSITE" id="PS50835">
    <property type="entry name" value="IG_LIKE"/>
    <property type="match status" value="3"/>
</dbReference>
<dbReference type="InterPro" id="IPR036179">
    <property type="entry name" value="Ig-like_dom_sf"/>
</dbReference>
<keyword evidence="5" id="KW-1185">Reference proteome</keyword>
<evidence type="ECO:0000259" key="3">
    <source>
        <dbReference type="PROSITE" id="PS50835"/>
    </source>
</evidence>
<dbReference type="GeneID" id="108043915"/>
<dbReference type="Gene3D" id="2.60.40.10">
    <property type="entry name" value="Immunoglobulins"/>
    <property type="match status" value="3"/>
</dbReference>
<dbReference type="PANTHER" id="PTHR45080:SF38">
    <property type="entry name" value="FI23916P1-RELATED"/>
    <property type="match status" value="1"/>
</dbReference>
<evidence type="ECO:0000256" key="1">
    <source>
        <dbReference type="ARBA" id="ARBA00023319"/>
    </source>
</evidence>